<sequence>MLKRGATISFEFFPPRNADGIPAVLDTVRELTAYCPDFISVTYGAGGSTRQFTEEITVSAKESAGGVEVMAHLTCAGQTVDELDSVLQRLEEAGIENVIALRGDPPRGEQEFTVVEGGFSHASELVTHIKANYEFGIAAACYPEGHTEAVSLEQDLDYAKLKVDNGADFLITQLFFDNNDYFEFADRAAAAGIDAPVVPGILPFLSTPQIRRFTSLCGSKIPADLDAELERLADDDDSVRELGIEYAARQVEGLWAAGSSWRPFLCAESQLLGIEDPRPAGSARSRSGLEAFRRFFPSG</sequence>
<evidence type="ECO:0000313" key="9">
    <source>
        <dbReference type="Proteomes" id="UP001174909"/>
    </source>
</evidence>
<dbReference type="Gene3D" id="3.20.20.220">
    <property type="match status" value="1"/>
</dbReference>
<dbReference type="GO" id="GO:0009086">
    <property type="term" value="P:methionine biosynthetic process"/>
    <property type="evidence" value="ECO:0007669"/>
    <property type="project" value="TreeGrafter"/>
</dbReference>
<dbReference type="Pfam" id="PF02219">
    <property type="entry name" value="MTHFR"/>
    <property type="match status" value="1"/>
</dbReference>
<comment type="pathway">
    <text evidence="2 7">One-carbon metabolism; tetrahydrofolate interconversion.</text>
</comment>
<reference evidence="8" key="1">
    <citation type="submission" date="2023-03" db="EMBL/GenBank/DDBJ databases">
        <authorList>
            <person name="Steffen K."/>
            <person name="Cardenas P."/>
        </authorList>
    </citation>
    <scope>NUCLEOTIDE SEQUENCE</scope>
</reference>
<keyword evidence="4" id="KW-0285">Flavoprotein</keyword>
<dbReference type="Proteomes" id="UP001174909">
    <property type="component" value="Unassembled WGS sequence"/>
</dbReference>
<comment type="cofactor">
    <cofactor evidence="1">
        <name>FAD</name>
        <dbReference type="ChEBI" id="CHEBI:57692"/>
    </cofactor>
</comment>
<dbReference type="CDD" id="cd00537">
    <property type="entry name" value="MTHFR"/>
    <property type="match status" value="1"/>
</dbReference>
<keyword evidence="5" id="KW-0274">FAD</keyword>
<evidence type="ECO:0000256" key="4">
    <source>
        <dbReference type="ARBA" id="ARBA00022630"/>
    </source>
</evidence>
<evidence type="ECO:0000256" key="3">
    <source>
        <dbReference type="ARBA" id="ARBA00006743"/>
    </source>
</evidence>
<dbReference type="PANTHER" id="PTHR45754:SF3">
    <property type="entry name" value="METHYLENETETRAHYDROFOLATE REDUCTASE (NADPH)"/>
    <property type="match status" value="1"/>
</dbReference>
<name>A0AA35R8E6_GEOBA</name>
<organism evidence="8 9">
    <name type="scientific">Geodia barretti</name>
    <name type="common">Barrett's horny sponge</name>
    <dbReference type="NCBI Taxonomy" id="519541"/>
    <lineage>
        <taxon>Eukaryota</taxon>
        <taxon>Metazoa</taxon>
        <taxon>Porifera</taxon>
        <taxon>Demospongiae</taxon>
        <taxon>Heteroscleromorpha</taxon>
        <taxon>Tetractinellida</taxon>
        <taxon>Astrophorina</taxon>
        <taxon>Geodiidae</taxon>
        <taxon>Geodia</taxon>
    </lineage>
</organism>
<keyword evidence="6" id="KW-0560">Oxidoreductase</keyword>
<evidence type="ECO:0000256" key="2">
    <source>
        <dbReference type="ARBA" id="ARBA00004777"/>
    </source>
</evidence>
<dbReference type="GO" id="GO:0071949">
    <property type="term" value="F:FAD binding"/>
    <property type="evidence" value="ECO:0007669"/>
    <property type="project" value="TreeGrafter"/>
</dbReference>
<evidence type="ECO:0000313" key="8">
    <source>
        <dbReference type="EMBL" id="CAI8006695.1"/>
    </source>
</evidence>
<dbReference type="InterPro" id="IPR003171">
    <property type="entry name" value="Mehydrof_redctse-like"/>
</dbReference>
<dbReference type="AlphaFoldDB" id="A0AA35R8E6"/>
<dbReference type="InterPro" id="IPR029041">
    <property type="entry name" value="FAD-linked_oxidoreductase-like"/>
</dbReference>
<comment type="similarity">
    <text evidence="3">Belongs to the methylenetetrahydrofolate reductase family.</text>
</comment>
<keyword evidence="9" id="KW-1185">Reference proteome</keyword>
<dbReference type="SUPFAM" id="SSF51730">
    <property type="entry name" value="FAD-linked oxidoreductase"/>
    <property type="match status" value="1"/>
</dbReference>
<protein>
    <submittedName>
        <fullName evidence="8">5,10-methylenetetrahydrofolate reductase</fullName>
    </submittedName>
</protein>
<evidence type="ECO:0000256" key="7">
    <source>
        <dbReference type="RuleBase" id="RU004254"/>
    </source>
</evidence>
<evidence type="ECO:0000256" key="5">
    <source>
        <dbReference type="ARBA" id="ARBA00022827"/>
    </source>
</evidence>
<comment type="caution">
    <text evidence="8">The sequence shown here is derived from an EMBL/GenBank/DDBJ whole genome shotgun (WGS) entry which is preliminary data.</text>
</comment>
<dbReference type="GO" id="GO:0035999">
    <property type="term" value="P:tetrahydrofolate interconversion"/>
    <property type="evidence" value="ECO:0007669"/>
    <property type="project" value="TreeGrafter"/>
</dbReference>
<gene>
    <name evidence="8" type="ORF">GBAR_LOCUS4854</name>
</gene>
<evidence type="ECO:0000256" key="6">
    <source>
        <dbReference type="ARBA" id="ARBA00023002"/>
    </source>
</evidence>
<dbReference type="EMBL" id="CASHTH010000709">
    <property type="protein sequence ID" value="CAI8006695.1"/>
    <property type="molecule type" value="Genomic_DNA"/>
</dbReference>
<evidence type="ECO:0000256" key="1">
    <source>
        <dbReference type="ARBA" id="ARBA00001974"/>
    </source>
</evidence>
<accession>A0AA35R8E6</accession>
<dbReference type="GO" id="GO:0005829">
    <property type="term" value="C:cytosol"/>
    <property type="evidence" value="ECO:0007669"/>
    <property type="project" value="TreeGrafter"/>
</dbReference>
<dbReference type="PANTHER" id="PTHR45754">
    <property type="entry name" value="METHYLENETETRAHYDROFOLATE REDUCTASE"/>
    <property type="match status" value="1"/>
</dbReference>
<proteinExistence type="inferred from homology"/>
<dbReference type="GO" id="GO:0004489">
    <property type="term" value="F:methylenetetrahydrofolate reductase [NAD(P)H] activity"/>
    <property type="evidence" value="ECO:0007669"/>
    <property type="project" value="InterPro"/>
</dbReference>